<dbReference type="Pfam" id="PF14027">
    <property type="entry name" value="Questin_oxidase"/>
    <property type="match status" value="1"/>
</dbReference>
<reference evidence="2" key="1">
    <citation type="journal article" date="2023" name="Genome Biol. Evol.">
        <title>First Whole Genome Sequence and Flow Cytometry Genome Size Data for the Lichen-Forming Fungus Ramalina farinacea (Ascomycota).</title>
        <authorList>
            <person name="Llewellyn T."/>
            <person name="Mian S."/>
            <person name="Hill R."/>
            <person name="Leitch I.J."/>
            <person name="Gaya E."/>
        </authorList>
    </citation>
    <scope>NUCLEOTIDE SEQUENCE</scope>
    <source>
        <strain evidence="2">LIQ254RAFAR</strain>
    </source>
</reference>
<dbReference type="InterPro" id="IPR025337">
    <property type="entry name" value="Questin_oxidase-like"/>
</dbReference>
<proteinExistence type="predicted"/>
<gene>
    <name evidence="2" type="ORF">OHK93_005034</name>
</gene>
<keyword evidence="3" id="KW-1185">Reference proteome</keyword>
<dbReference type="PANTHER" id="PTHR35870:SF1">
    <property type="entry name" value="PROTEIN, PUTATIVE (AFU_ORTHOLOGUE AFUA_5G03330)-RELATED"/>
    <property type="match status" value="1"/>
</dbReference>
<name>A0AA43TVN1_9LECA</name>
<accession>A0AA43TVN1</accession>
<dbReference type="GO" id="GO:0016491">
    <property type="term" value="F:oxidoreductase activity"/>
    <property type="evidence" value="ECO:0007669"/>
    <property type="project" value="UniProtKB-KW"/>
</dbReference>
<sequence>MKDHVYRNTLYQRKPLKETDAGTVKDLTRIFSYRKHLGNETYYQDYVHFFEHEISELGYQAVLQKYLVGDNDLSYDMLPRMFMGYVHSMMHVGMGLEYKQPKILAEGFAQAVVHHDYWYTDFLHQAEDLGKKGEESALSMVECVDLAAQHPIVKTCSTYDYQRQFEGEGEKRTFVMRKEMIKDGVCGKGFEPLKVIAARYRVDPNDLERETAALINAACFLVHACQFPPHECRPDFFLMHGSNVSIWLSVFLAEPSLSPSQKARLIEYTGRTILMLYAGMGCPDPRMEWVMCQKPVIPESANSWPVVLKRATEHPDDGHMSKLIRVTAHCQQISKKYDHLPEFRMKQDMFLPAANASLDGLFTTNNGQPMSGTIHWLFVRGCGWPEAWANVPELPIDRRILK</sequence>
<comment type="caution">
    <text evidence="2">The sequence shown here is derived from an EMBL/GenBank/DDBJ whole genome shotgun (WGS) entry which is preliminary data.</text>
</comment>
<evidence type="ECO:0000256" key="1">
    <source>
        <dbReference type="ARBA" id="ARBA00023002"/>
    </source>
</evidence>
<evidence type="ECO:0008006" key="4">
    <source>
        <dbReference type="Google" id="ProtNLM"/>
    </source>
</evidence>
<dbReference type="AlphaFoldDB" id="A0AA43TVN1"/>
<keyword evidence="1" id="KW-0560">Oxidoreductase</keyword>
<dbReference type="PANTHER" id="PTHR35870">
    <property type="entry name" value="PROTEIN, PUTATIVE (AFU_ORTHOLOGUE AFUA_5G03330)-RELATED"/>
    <property type="match status" value="1"/>
</dbReference>
<organism evidence="2 3">
    <name type="scientific">Ramalina farinacea</name>
    <dbReference type="NCBI Taxonomy" id="258253"/>
    <lineage>
        <taxon>Eukaryota</taxon>
        <taxon>Fungi</taxon>
        <taxon>Dikarya</taxon>
        <taxon>Ascomycota</taxon>
        <taxon>Pezizomycotina</taxon>
        <taxon>Lecanoromycetes</taxon>
        <taxon>OSLEUM clade</taxon>
        <taxon>Lecanoromycetidae</taxon>
        <taxon>Lecanorales</taxon>
        <taxon>Lecanorineae</taxon>
        <taxon>Ramalinaceae</taxon>
        <taxon>Ramalina</taxon>
    </lineage>
</organism>
<evidence type="ECO:0000313" key="2">
    <source>
        <dbReference type="EMBL" id="MDI1493246.1"/>
    </source>
</evidence>
<dbReference type="Proteomes" id="UP001161017">
    <property type="component" value="Unassembled WGS sequence"/>
</dbReference>
<evidence type="ECO:0000313" key="3">
    <source>
        <dbReference type="Proteomes" id="UP001161017"/>
    </source>
</evidence>
<protein>
    <recommendedName>
        <fullName evidence="4">Oxidoreductase AflY</fullName>
    </recommendedName>
</protein>
<dbReference type="EMBL" id="JAPUFD010000025">
    <property type="protein sequence ID" value="MDI1493246.1"/>
    <property type="molecule type" value="Genomic_DNA"/>
</dbReference>